<dbReference type="PANTHER" id="PTHR42949:SF3">
    <property type="entry name" value="ANAEROBIC GLYCEROL-3-PHOSPHATE DEHYDROGENASE SUBUNIT B"/>
    <property type="match status" value="1"/>
</dbReference>
<gene>
    <name evidence="4" type="ORF">E6H02_09480</name>
</gene>
<reference evidence="4 5" key="1">
    <citation type="journal article" date="2019" name="Nat. Microbiol.">
        <title>Mediterranean grassland soil C-N compound turnover is dependent on rainfall and depth, and is mediated by genomically divergent microorganisms.</title>
        <authorList>
            <person name="Diamond S."/>
            <person name="Andeer P.F."/>
            <person name="Li Z."/>
            <person name="Crits-Christoph A."/>
            <person name="Burstein D."/>
            <person name="Anantharaman K."/>
            <person name="Lane K.R."/>
            <person name="Thomas B.C."/>
            <person name="Pan C."/>
            <person name="Northen T.R."/>
            <person name="Banfield J.F."/>
        </authorList>
    </citation>
    <scope>NUCLEOTIDE SEQUENCE [LARGE SCALE GENOMIC DNA]</scope>
    <source>
        <strain evidence="4">NP_5</strain>
    </source>
</reference>
<protein>
    <recommendedName>
        <fullName evidence="3">FAD/NAD(P)-binding domain-containing protein</fullName>
    </recommendedName>
</protein>
<proteinExistence type="predicted"/>
<dbReference type="Pfam" id="PF07992">
    <property type="entry name" value="Pyr_redox_2"/>
    <property type="match status" value="1"/>
</dbReference>
<feature type="domain" description="FAD/NAD(P)-binding" evidence="3">
    <location>
        <begin position="76"/>
        <end position="350"/>
    </location>
</feature>
<feature type="compositionally biased region" description="Gly residues" evidence="2">
    <location>
        <begin position="41"/>
        <end position="50"/>
    </location>
</feature>
<dbReference type="GO" id="GO:0016491">
    <property type="term" value="F:oxidoreductase activity"/>
    <property type="evidence" value="ECO:0007669"/>
    <property type="project" value="UniProtKB-KW"/>
</dbReference>
<dbReference type="InterPro" id="IPR023753">
    <property type="entry name" value="FAD/NAD-binding_dom"/>
</dbReference>
<dbReference type="InterPro" id="IPR036188">
    <property type="entry name" value="FAD/NAD-bd_sf"/>
</dbReference>
<dbReference type="Proteomes" id="UP000320393">
    <property type="component" value="Unassembled WGS sequence"/>
</dbReference>
<dbReference type="InterPro" id="IPR051691">
    <property type="entry name" value="Metab_Enz_Cyan_OpOx_G3PDH"/>
</dbReference>
<dbReference type="EMBL" id="VBAM01000371">
    <property type="protein sequence ID" value="TMJ08926.1"/>
    <property type="molecule type" value="Genomic_DNA"/>
</dbReference>
<evidence type="ECO:0000259" key="3">
    <source>
        <dbReference type="Pfam" id="PF07992"/>
    </source>
</evidence>
<evidence type="ECO:0000256" key="1">
    <source>
        <dbReference type="ARBA" id="ARBA00023002"/>
    </source>
</evidence>
<dbReference type="AlphaFoldDB" id="A0A537LLP2"/>
<name>A0A537LLP2_9BACT</name>
<evidence type="ECO:0000256" key="2">
    <source>
        <dbReference type="SAM" id="MobiDB-lite"/>
    </source>
</evidence>
<keyword evidence="1" id="KW-0560">Oxidoreductase</keyword>
<evidence type="ECO:0000313" key="4">
    <source>
        <dbReference type="EMBL" id="TMJ08926.1"/>
    </source>
</evidence>
<evidence type="ECO:0000313" key="5">
    <source>
        <dbReference type="Proteomes" id="UP000320393"/>
    </source>
</evidence>
<sequence length="418" mass="43434">MPPDGPRRHGRGERGGVNADGDRPGSGRRRSRGHQCRDRGGPGGRAGGSGRRTAIAWRPPSGVWTNGSVLSARLDVEAHEAGVQILSGRGVWGIWSGWIVYLDGGDDSQIRARALILATGSTERSYVLPNWTLPGVLTAGAVQSLLHVYRVRPGDSAVMIGADSSAVLVARALMLAGVRVSGVLLPPPGTPGGPSTGEAIQGLARFKGTAASLELDRVGQLLSSKTGVMSPADFPQSGLEAFDVPIMLRSAVTAIIGETHVTAVEAVDLTADGEPTGRPRTLDVDTVVLCAGLSPLCELSQMIGGRVAHIVELGGTVPIHSPDLEATVDGVFLAGSMIGLQDAAVALAQGRLAGLMACKRLGALRGTGATERLQRARDALAESRRGAIPFLPGASEGRRRVYELWRAAADDPKELHSG</sequence>
<dbReference type="PANTHER" id="PTHR42949">
    <property type="entry name" value="ANAEROBIC GLYCEROL-3-PHOSPHATE DEHYDROGENASE SUBUNIT B"/>
    <property type="match status" value="1"/>
</dbReference>
<dbReference type="Gene3D" id="3.50.50.60">
    <property type="entry name" value="FAD/NAD(P)-binding domain"/>
    <property type="match status" value="3"/>
</dbReference>
<comment type="caution">
    <text evidence="4">The sequence shown here is derived from an EMBL/GenBank/DDBJ whole genome shotgun (WGS) entry which is preliminary data.</text>
</comment>
<dbReference type="SUPFAM" id="SSF51905">
    <property type="entry name" value="FAD/NAD(P)-binding domain"/>
    <property type="match status" value="1"/>
</dbReference>
<feature type="region of interest" description="Disordered" evidence="2">
    <location>
        <begin position="1"/>
        <end position="58"/>
    </location>
</feature>
<organism evidence="4 5">
    <name type="scientific">Candidatus Segetimicrobium genomatis</name>
    <dbReference type="NCBI Taxonomy" id="2569760"/>
    <lineage>
        <taxon>Bacteria</taxon>
        <taxon>Bacillati</taxon>
        <taxon>Candidatus Sysuimicrobiota</taxon>
        <taxon>Candidatus Sysuimicrobiia</taxon>
        <taxon>Candidatus Sysuimicrobiales</taxon>
        <taxon>Candidatus Segetimicrobiaceae</taxon>
        <taxon>Candidatus Segetimicrobium</taxon>
    </lineage>
</organism>
<accession>A0A537LLP2</accession>